<organism evidence="2 3">
    <name type="scientific">Verticiella sediminum</name>
    <dbReference type="NCBI Taxonomy" id="1247510"/>
    <lineage>
        <taxon>Bacteria</taxon>
        <taxon>Pseudomonadati</taxon>
        <taxon>Pseudomonadota</taxon>
        <taxon>Betaproteobacteria</taxon>
        <taxon>Burkholderiales</taxon>
        <taxon>Alcaligenaceae</taxon>
        <taxon>Verticiella</taxon>
    </lineage>
</organism>
<dbReference type="GO" id="GO:0016853">
    <property type="term" value="F:isomerase activity"/>
    <property type="evidence" value="ECO:0007669"/>
    <property type="project" value="UniProtKB-KW"/>
</dbReference>
<reference evidence="2 3" key="1">
    <citation type="submission" date="2019-07" db="EMBL/GenBank/DDBJ databases">
        <title>Qingshengfaniella alkalisoli gen. nov., sp. nov., isolated from saline soil.</title>
        <authorList>
            <person name="Xu L."/>
            <person name="Huang X.-X."/>
            <person name="Sun J.-Q."/>
        </authorList>
    </citation>
    <scope>NUCLEOTIDE SEQUENCE [LARGE SCALE GENOMIC DNA]</scope>
    <source>
        <strain evidence="2 3">DSM 27279</strain>
    </source>
</reference>
<evidence type="ECO:0000256" key="1">
    <source>
        <dbReference type="ARBA" id="ARBA00005254"/>
    </source>
</evidence>
<dbReference type="Proteomes" id="UP000318405">
    <property type="component" value="Unassembled WGS sequence"/>
</dbReference>
<evidence type="ECO:0000313" key="3">
    <source>
        <dbReference type="Proteomes" id="UP000318405"/>
    </source>
</evidence>
<proteinExistence type="inferred from homology"/>
<dbReference type="InterPro" id="IPR014748">
    <property type="entry name" value="Enoyl-CoA_hydra_C"/>
</dbReference>
<dbReference type="EMBL" id="VLTJ01000001">
    <property type="protein sequence ID" value="TSH99157.1"/>
    <property type="molecule type" value="Genomic_DNA"/>
</dbReference>
<comment type="similarity">
    <text evidence="1">Belongs to the enoyl-CoA hydratase/isomerase family.</text>
</comment>
<dbReference type="Gene3D" id="3.90.226.10">
    <property type="entry name" value="2-enoyl-CoA Hydratase, Chain A, domain 1"/>
    <property type="match status" value="1"/>
</dbReference>
<dbReference type="InterPro" id="IPR001753">
    <property type="entry name" value="Enoyl-CoA_hydra/iso"/>
</dbReference>
<dbReference type="InterPro" id="IPR029045">
    <property type="entry name" value="ClpP/crotonase-like_dom_sf"/>
</dbReference>
<dbReference type="RefSeq" id="WP_143946066.1">
    <property type="nucleotide sequence ID" value="NZ_BAABMB010000001.1"/>
</dbReference>
<gene>
    <name evidence="2" type="ORF">FOZ76_00005</name>
</gene>
<dbReference type="CDD" id="cd06558">
    <property type="entry name" value="crotonase-like"/>
    <property type="match status" value="1"/>
</dbReference>
<dbReference type="Pfam" id="PF00378">
    <property type="entry name" value="ECH_1"/>
    <property type="match status" value="1"/>
</dbReference>
<name>A0A556B1U6_9BURK</name>
<sequence>MSALIVERHGPVTVFRLNQPESRNALSFEMKQGFIEHVPAFLGDPEQRCLVLTGTQGVFCAGGDIRTMRGDRSAPAIRTRMASSHAWLLPLMTCEKPIITAVNGPAVGAGLSFALLGDIVMSADNAYFMGGFAKLGAAPDLGLAWSLTRSVGAQRAKDLLLSNRKVSPEEALAMGMIGRVAPAEALEEQALALAAQIADGPAVSLGLTKRLVDSAFRSPAEYLEIEAYAQATAFGSTEFDEGVKAFLEKRPAVFRR</sequence>
<dbReference type="Gene3D" id="1.10.12.10">
    <property type="entry name" value="Lyase 2-enoyl-coa Hydratase, Chain A, domain 2"/>
    <property type="match status" value="1"/>
</dbReference>
<dbReference type="OrthoDB" id="5291143at2"/>
<comment type="caution">
    <text evidence="2">The sequence shown here is derived from an EMBL/GenBank/DDBJ whole genome shotgun (WGS) entry which is preliminary data.</text>
</comment>
<evidence type="ECO:0000313" key="2">
    <source>
        <dbReference type="EMBL" id="TSH99157.1"/>
    </source>
</evidence>
<dbReference type="SUPFAM" id="SSF52096">
    <property type="entry name" value="ClpP/crotonase"/>
    <property type="match status" value="1"/>
</dbReference>
<dbReference type="PANTHER" id="PTHR43459">
    <property type="entry name" value="ENOYL-COA HYDRATASE"/>
    <property type="match status" value="1"/>
</dbReference>
<keyword evidence="2" id="KW-0413">Isomerase</keyword>
<keyword evidence="3" id="KW-1185">Reference proteome</keyword>
<accession>A0A556B1U6</accession>
<dbReference type="PANTHER" id="PTHR43459:SF1">
    <property type="entry name" value="EG:BACN32G11.4 PROTEIN"/>
    <property type="match status" value="1"/>
</dbReference>
<protein>
    <submittedName>
        <fullName evidence="2">Enoyl-CoA hydratase/isomerase family protein</fullName>
    </submittedName>
</protein>
<dbReference type="AlphaFoldDB" id="A0A556B1U6"/>